<reference evidence="4" key="1">
    <citation type="submission" date="2016-11" db="EMBL/GenBank/DDBJ databases">
        <authorList>
            <person name="Varghese N."/>
            <person name="Submissions S."/>
        </authorList>
    </citation>
    <scope>NUCLEOTIDE SEQUENCE [LARGE SCALE GENOMIC DNA]</scope>
    <source>
        <strain evidence="4">DSM 22638</strain>
    </source>
</reference>
<evidence type="ECO:0000259" key="2">
    <source>
        <dbReference type="Pfam" id="PF13205"/>
    </source>
</evidence>
<dbReference type="Proteomes" id="UP000184532">
    <property type="component" value="Unassembled WGS sequence"/>
</dbReference>
<organism evidence="3 4">
    <name type="scientific">Flagellimonas flava</name>
    <dbReference type="NCBI Taxonomy" id="570519"/>
    <lineage>
        <taxon>Bacteria</taxon>
        <taxon>Pseudomonadati</taxon>
        <taxon>Bacteroidota</taxon>
        <taxon>Flavobacteriia</taxon>
        <taxon>Flavobacteriales</taxon>
        <taxon>Flavobacteriaceae</taxon>
        <taxon>Flagellimonas</taxon>
    </lineage>
</organism>
<dbReference type="RefSeq" id="WP_073178197.1">
    <property type="nucleotide sequence ID" value="NZ_FQWL01000002.1"/>
</dbReference>
<sequence>MRYLKKLLSFVFLFIMGLALWQCAQRSNPSGGPKDLTPPVLLRTEPENFTTEFKAEKIRLYFDELIKLSDVQNQLIVSPPLKYPPQITPQGGPAKYIEIVLKDTLKENTTYTFNFGQSIVDNNEGNPNSFLSYVFSTGTYIDSLTLSGAVKDAFNRKADEFISVMLYEIDTSYTDSTIYKTVPNYITNTLDSLPLFHLKNLKPGKYSLVALKDANKDNLFNQRQDKIGFLQDTITIPTDSIYLLNLFLEEPDYNISVPSYVAKNHILFGYQGDHEDIKIESLTTLPDSVKTLIRKDREKDTLDFWLTPTDIDSIVFTVSNEKMEAIDTFTVKTRKLPLDSLQLSSNVRGKFNFEDAFSILANTPIAALDTNQIALFVSDSINAAYTMVLDSIENKVDFDFAIEPNQKYSFEIMPGAITDFFGIQNDTLNYRFSTGSFADYGNLRVNVGGDVVYPLIVQLTNDDGETQREIIAPESQIFEFNNLDPAQYRIRVIFDANGNGKWDTGSYLRKIQPERVSYYPDVIDVRANWELEQTFIISN</sequence>
<dbReference type="Pfam" id="PF13205">
    <property type="entry name" value="Big_5"/>
    <property type="match status" value="1"/>
</dbReference>
<dbReference type="AlphaFoldDB" id="A0A1M5KKM0"/>
<evidence type="ECO:0000256" key="1">
    <source>
        <dbReference type="ARBA" id="ARBA00022729"/>
    </source>
</evidence>
<dbReference type="InterPro" id="IPR032812">
    <property type="entry name" value="SbsA_Ig"/>
</dbReference>
<name>A0A1M5KKM0_9FLAO</name>
<dbReference type="OrthoDB" id="9809989at2"/>
<protein>
    <submittedName>
        <fullName evidence="3">Ig-like domain-containing protein</fullName>
    </submittedName>
</protein>
<gene>
    <name evidence="3" type="ORF">SAMN04488116_1640</name>
</gene>
<feature type="domain" description="SbsA Ig-like" evidence="2">
    <location>
        <begin position="36"/>
        <end position="137"/>
    </location>
</feature>
<accession>A0A1M5KKM0</accession>
<keyword evidence="1" id="KW-0732">Signal</keyword>
<evidence type="ECO:0000313" key="4">
    <source>
        <dbReference type="Proteomes" id="UP000184532"/>
    </source>
</evidence>
<dbReference type="EMBL" id="FQWL01000002">
    <property type="protein sequence ID" value="SHG53308.1"/>
    <property type="molecule type" value="Genomic_DNA"/>
</dbReference>
<evidence type="ECO:0000313" key="3">
    <source>
        <dbReference type="EMBL" id="SHG53308.1"/>
    </source>
</evidence>
<proteinExistence type="predicted"/>
<keyword evidence="4" id="KW-1185">Reference proteome</keyword>
<dbReference type="STRING" id="570519.SAMN04488116_1640"/>